<evidence type="ECO:0000256" key="1">
    <source>
        <dbReference type="PROSITE-ProRule" id="PRU00285"/>
    </source>
</evidence>
<keyword evidence="3" id="KW-0175">Coiled coil</keyword>
<dbReference type="Proteomes" id="UP000885759">
    <property type="component" value="Unassembled WGS sequence"/>
</dbReference>
<dbReference type="EMBL" id="DRPZ01000187">
    <property type="protein sequence ID" value="HGY09790.1"/>
    <property type="molecule type" value="Genomic_DNA"/>
</dbReference>
<accession>A0A7C4VGU2</accession>
<evidence type="ECO:0000256" key="3">
    <source>
        <dbReference type="SAM" id="Coils"/>
    </source>
</evidence>
<feature type="coiled-coil region" evidence="3">
    <location>
        <begin position="8"/>
        <end position="35"/>
    </location>
</feature>
<dbReference type="PANTHER" id="PTHR11527">
    <property type="entry name" value="HEAT-SHOCK PROTEIN 20 FAMILY MEMBER"/>
    <property type="match status" value="1"/>
</dbReference>
<dbReference type="SUPFAM" id="SSF49764">
    <property type="entry name" value="HSP20-like chaperones"/>
    <property type="match status" value="1"/>
</dbReference>
<organism evidence="5">
    <name type="scientific">Oceanithermus profundus</name>
    <dbReference type="NCBI Taxonomy" id="187137"/>
    <lineage>
        <taxon>Bacteria</taxon>
        <taxon>Thermotogati</taxon>
        <taxon>Deinococcota</taxon>
        <taxon>Deinococci</taxon>
        <taxon>Thermales</taxon>
        <taxon>Thermaceae</taxon>
        <taxon>Oceanithermus</taxon>
    </lineage>
</organism>
<dbReference type="InterPro" id="IPR002068">
    <property type="entry name" value="A-crystallin/Hsp20_dom"/>
</dbReference>
<evidence type="ECO:0000256" key="2">
    <source>
        <dbReference type="RuleBase" id="RU003616"/>
    </source>
</evidence>
<evidence type="ECO:0000259" key="4">
    <source>
        <dbReference type="PROSITE" id="PS01031"/>
    </source>
</evidence>
<dbReference type="CDD" id="cd06464">
    <property type="entry name" value="ACD_sHsps-like"/>
    <property type="match status" value="1"/>
</dbReference>
<sequence>MELERRDRWAAIEKLIDLKRRIEALEARLGGELADWAPAVDVLDEGETYRVLLDVPGVKAEDLELQEEGRTITVAGVRHAPEGRYVVQARPGGYFRRVLTLPEPVVEGAAEATLKQGVLEIRIPKAKGRSVPVETP</sequence>
<dbReference type="Pfam" id="PF00011">
    <property type="entry name" value="HSP20"/>
    <property type="match status" value="1"/>
</dbReference>
<evidence type="ECO:0000313" key="5">
    <source>
        <dbReference type="EMBL" id="HGY09790.1"/>
    </source>
</evidence>
<dbReference type="InterPro" id="IPR008978">
    <property type="entry name" value="HSP20-like_chaperone"/>
</dbReference>
<dbReference type="InterPro" id="IPR031107">
    <property type="entry name" value="Small_HSP"/>
</dbReference>
<dbReference type="PROSITE" id="PS01031">
    <property type="entry name" value="SHSP"/>
    <property type="match status" value="1"/>
</dbReference>
<reference evidence="5" key="1">
    <citation type="journal article" date="2020" name="mSystems">
        <title>Genome- and Community-Level Interaction Insights into Carbon Utilization and Element Cycling Functions of Hydrothermarchaeota in Hydrothermal Sediment.</title>
        <authorList>
            <person name="Zhou Z."/>
            <person name="Liu Y."/>
            <person name="Xu W."/>
            <person name="Pan J."/>
            <person name="Luo Z.H."/>
            <person name="Li M."/>
        </authorList>
    </citation>
    <scope>NUCLEOTIDE SEQUENCE [LARGE SCALE GENOMIC DNA]</scope>
    <source>
        <strain evidence="5">HyVt-570</strain>
    </source>
</reference>
<comment type="similarity">
    <text evidence="1 2">Belongs to the small heat shock protein (HSP20) family.</text>
</comment>
<dbReference type="AlphaFoldDB" id="A0A7C4VGU2"/>
<proteinExistence type="inferred from homology"/>
<feature type="domain" description="SHSP" evidence="4">
    <location>
        <begin position="31"/>
        <end position="136"/>
    </location>
</feature>
<dbReference type="Gene3D" id="2.60.40.790">
    <property type="match status" value="1"/>
</dbReference>
<protein>
    <submittedName>
        <fullName evidence="5">Hsp20/alpha crystallin family protein</fullName>
    </submittedName>
</protein>
<name>A0A7C4VGU2_9DEIN</name>
<comment type="caution">
    <text evidence="5">The sequence shown here is derived from an EMBL/GenBank/DDBJ whole genome shotgun (WGS) entry which is preliminary data.</text>
</comment>
<gene>
    <name evidence="5" type="ORF">ENK37_07050</name>
</gene>